<name>A0AAV4ST47_CAEEX</name>
<gene>
    <name evidence="1" type="ORF">CEXT_679141</name>
</gene>
<reference evidence="1 2" key="1">
    <citation type="submission" date="2021-06" db="EMBL/GenBank/DDBJ databases">
        <title>Caerostris extrusa draft genome.</title>
        <authorList>
            <person name="Kono N."/>
            <person name="Arakawa K."/>
        </authorList>
    </citation>
    <scope>NUCLEOTIDE SEQUENCE [LARGE SCALE GENOMIC DNA]</scope>
</reference>
<evidence type="ECO:0000313" key="2">
    <source>
        <dbReference type="Proteomes" id="UP001054945"/>
    </source>
</evidence>
<sequence>MSVFLKLTQVFVKLRVLEKESSDDENASLKITFRAEEIRRRLCLTWQYRTPKFSWTFFRESYPLHSFWKRFAFWDLDMNT</sequence>
<keyword evidence="2" id="KW-1185">Reference proteome</keyword>
<comment type="caution">
    <text evidence="1">The sequence shown here is derived from an EMBL/GenBank/DDBJ whole genome shotgun (WGS) entry which is preliminary data.</text>
</comment>
<accession>A0AAV4ST47</accession>
<evidence type="ECO:0000313" key="1">
    <source>
        <dbReference type="EMBL" id="GIY35612.1"/>
    </source>
</evidence>
<dbReference type="EMBL" id="BPLR01009939">
    <property type="protein sequence ID" value="GIY35612.1"/>
    <property type="molecule type" value="Genomic_DNA"/>
</dbReference>
<dbReference type="Proteomes" id="UP001054945">
    <property type="component" value="Unassembled WGS sequence"/>
</dbReference>
<dbReference type="AlphaFoldDB" id="A0AAV4ST47"/>
<proteinExistence type="predicted"/>
<protein>
    <submittedName>
        <fullName evidence="1">Uncharacterized protein</fullName>
    </submittedName>
</protein>
<organism evidence="1 2">
    <name type="scientific">Caerostris extrusa</name>
    <name type="common">Bark spider</name>
    <name type="synonym">Caerostris bankana</name>
    <dbReference type="NCBI Taxonomy" id="172846"/>
    <lineage>
        <taxon>Eukaryota</taxon>
        <taxon>Metazoa</taxon>
        <taxon>Ecdysozoa</taxon>
        <taxon>Arthropoda</taxon>
        <taxon>Chelicerata</taxon>
        <taxon>Arachnida</taxon>
        <taxon>Araneae</taxon>
        <taxon>Araneomorphae</taxon>
        <taxon>Entelegynae</taxon>
        <taxon>Araneoidea</taxon>
        <taxon>Araneidae</taxon>
        <taxon>Caerostris</taxon>
    </lineage>
</organism>